<organism evidence="2 3">
    <name type="scientific">Liparis tanakae</name>
    <name type="common">Tanaka's snailfish</name>
    <dbReference type="NCBI Taxonomy" id="230148"/>
    <lineage>
        <taxon>Eukaryota</taxon>
        <taxon>Metazoa</taxon>
        <taxon>Chordata</taxon>
        <taxon>Craniata</taxon>
        <taxon>Vertebrata</taxon>
        <taxon>Euteleostomi</taxon>
        <taxon>Actinopterygii</taxon>
        <taxon>Neopterygii</taxon>
        <taxon>Teleostei</taxon>
        <taxon>Neoteleostei</taxon>
        <taxon>Acanthomorphata</taxon>
        <taxon>Eupercaria</taxon>
        <taxon>Perciformes</taxon>
        <taxon>Cottioidei</taxon>
        <taxon>Cottales</taxon>
        <taxon>Liparidae</taxon>
        <taxon>Liparis</taxon>
    </lineage>
</organism>
<name>A0A4Z2HNM1_9TELE</name>
<protein>
    <submittedName>
        <fullName evidence="2">Uncharacterized protein</fullName>
    </submittedName>
</protein>
<feature type="region of interest" description="Disordered" evidence="1">
    <location>
        <begin position="71"/>
        <end position="122"/>
    </location>
</feature>
<proteinExistence type="predicted"/>
<gene>
    <name evidence="2" type="ORF">EYF80_022681</name>
</gene>
<evidence type="ECO:0000313" key="3">
    <source>
        <dbReference type="Proteomes" id="UP000314294"/>
    </source>
</evidence>
<dbReference type="EMBL" id="SRLO01000209">
    <property type="protein sequence ID" value="TNN67151.1"/>
    <property type="molecule type" value="Genomic_DNA"/>
</dbReference>
<dbReference type="Proteomes" id="UP000314294">
    <property type="component" value="Unassembled WGS sequence"/>
</dbReference>
<accession>A0A4Z2HNM1</accession>
<feature type="compositionally biased region" description="Basic and acidic residues" evidence="1">
    <location>
        <begin position="100"/>
        <end position="120"/>
    </location>
</feature>
<reference evidence="2 3" key="1">
    <citation type="submission" date="2019-03" db="EMBL/GenBank/DDBJ databases">
        <title>First draft genome of Liparis tanakae, snailfish: a comprehensive survey of snailfish specific genes.</title>
        <authorList>
            <person name="Kim W."/>
            <person name="Song I."/>
            <person name="Jeong J.-H."/>
            <person name="Kim D."/>
            <person name="Kim S."/>
            <person name="Ryu S."/>
            <person name="Song J.Y."/>
            <person name="Lee S.K."/>
        </authorList>
    </citation>
    <scope>NUCLEOTIDE SEQUENCE [LARGE SCALE GENOMIC DNA]</scope>
    <source>
        <tissue evidence="2">Muscle</tissue>
    </source>
</reference>
<keyword evidence="3" id="KW-1185">Reference proteome</keyword>
<sequence>MELEAAPCGLRGGSFGREMGAGGVEDGKFFMLRGNAVFKPRRGDQSVSGVPRAGIVFHVRSAIAKRRFRGVTRPDPRDPARPSPAASLRVLGGGGGDVITRTRRESGGGPLYERHRGGRPEKRKTLRGLKNRYRPRRLAGTHQGSLSAERCAGRQLFVCVGIREDMRSALSVVV</sequence>
<evidence type="ECO:0000256" key="1">
    <source>
        <dbReference type="SAM" id="MobiDB-lite"/>
    </source>
</evidence>
<evidence type="ECO:0000313" key="2">
    <source>
        <dbReference type="EMBL" id="TNN67151.1"/>
    </source>
</evidence>
<dbReference type="AlphaFoldDB" id="A0A4Z2HNM1"/>
<comment type="caution">
    <text evidence="2">The sequence shown here is derived from an EMBL/GenBank/DDBJ whole genome shotgun (WGS) entry which is preliminary data.</text>
</comment>